<accession>A0A1I5C219</accession>
<dbReference type="InterPro" id="IPR036895">
    <property type="entry name" value="Uracil-DNA_glycosylase-like_sf"/>
</dbReference>
<sequence>MGTLPPPRFTRRELKEGDVDFCYGSRDGLLWKVLDKIFDLDLKFETTEEAIQQRIDFLKERGIGICDMVESSHREKIDASDLGMQKVELRNMIGILREHPKIERLLFTGGNSKNGPEYFFRRHLREIDEDIRLKVISNDVPRVHQFVLDGRLINTVSLTAPSGSANRAIGSTELYKYLKQKDTDFNTIDFRVMQYKEWL</sequence>
<dbReference type="Gene3D" id="3.40.470.10">
    <property type="entry name" value="Uracil-DNA glycosylase-like domain"/>
    <property type="match status" value="1"/>
</dbReference>
<evidence type="ECO:0000313" key="1">
    <source>
        <dbReference type="EMBL" id="SFN80691.1"/>
    </source>
</evidence>
<organism evidence="1 2">
    <name type="scientific">Salegentibacter flavus</name>
    <dbReference type="NCBI Taxonomy" id="287099"/>
    <lineage>
        <taxon>Bacteria</taxon>
        <taxon>Pseudomonadati</taxon>
        <taxon>Bacteroidota</taxon>
        <taxon>Flavobacteriia</taxon>
        <taxon>Flavobacteriales</taxon>
        <taxon>Flavobacteriaceae</taxon>
        <taxon>Salegentibacter</taxon>
    </lineage>
</organism>
<proteinExistence type="predicted"/>
<evidence type="ECO:0000313" key="2">
    <source>
        <dbReference type="Proteomes" id="UP000199153"/>
    </source>
</evidence>
<dbReference type="SUPFAM" id="SSF52141">
    <property type="entry name" value="Uracil-DNA glycosylase-like"/>
    <property type="match status" value="1"/>
</dbReference>
<reference evidence="1 2" key="1">
    <citation type="submission" date="2016-10" db="EMBL/GenBank/DDBJ databases">
        <authorList>
            <person name="de Groot N.N."/>
        </authorList>
    </citation>
    <scope>NUCLEOTIDE SEQUENCE [LARGE SCALE GENOMIC DNA]</scope>
    <source>
        <strain evidence="1 2">DSM 17794</strain>
    </source>
</reference>
<dbReference type="Proteomes" id="UP000199153">
    <property type="component" value="Unassembled WGS sequence"/>
</dbReference>
<name>A0A1I5C219_9FLAO</name>
<protein>
    <submittedName>
        <fullName evidence="1">G/U mismatch-specific uracil-DNA glycosylase</fullName>
    </submittedName>
</protein>
<dbReference type="STRING" id="287099.SAMN05660413_02661"/>
<gene>
    <name evidence="1" type="ORF">SAMN05660413_02661</name>
</gene>
<dbReference type="AlphaFoldDB" id="A0A1I5C219"/>
<dbReference type="EMBL" id="FOVL01000018">
    <property type="protein sequence ID" value="SFN80691.1"/>
    <property type="molecule type" value="Genomic_DNA"/>
</dbReference>
<keyword evidence="2" id="KW-1185">Reference proteome</keyword>